<reference evidence="2 3" key="1">
    <citation type="submission" date="2014-02" db="EMBL/GenBank/DDBJ databases">
        <title>Draft genome sequence of Lysinibacillus manganicus DSM 26584T.</title>
        <authorList>
            <person name="Zhang F."/>
            <person name="Wang G."/>
            <person name="Zhang L."/>
        </authorList>
    </citation>
    <scope>NUCLEOTIDE SEQUENCE [LARGE SCALE GENOMIC DNA]</scope>
    <source>
        <strain evidence="2 3">DSM 26584</strain>
    </source>
</reference>
<dbReference type="EMBL" id="JPVN01000018">
    <property type="protein sequence ID" value="KGR77493.1"/>
    <property type="molecule type" value="Genomic_DNA"/>
</dbReference>
<dbReference type="STRING" id="1384049.CD29_14630"/>
<gene>
    <name evidence="2" type="ORF">CD29_14630</name>
</gene>
<feature type="transmembrane region" description="Helical" evidence="1">
    <location>
        <begin position="5"/>
        <end position="22"/>
    </location>
</feature>
<dbReference type="eggNOG" id="COG3030">
    <property type="taxonomic scope" value="Bacteria"/>
</dbReference>
<sequence length="129" mass="14414">MKKIMISLLAIVLIEIALFIVVGNVLGVFNTLLLIILTSILGIIVSKKQGMNSIQSMQESMRRGDPPGPVMVDTFMIFVGGILLALPGFLTDLIGITFVFSFTRTLYKPLIYKWLRKKMENGRVIILNK</sequence>
<evidence type="ECO:0000313" key="2">
    <source>
        <dbReference type="EMBL" id="KGR77493.1"/>
    </source>
</evidence>
<keyword evidence="3" id="KW-1185">Reference proteome</keyword>
<organism evidence="2 3">
    <name type="scientific">Ureibacillus manganicus DSM 26584</name>
    <dbReference type="NCBI Taxonomy" id="1384049"/>
    <lineage>
        <taxon>Bacteria</taxon>
        <taxon>Bacillati</taxon>
        <taxon>Bacillota</taxon>
        <taxon>Bacilli</taxon>
        <taxon>Bacillales</taxon>
        <taxon>Caryophanaceae</taxon>
        <taxon>Ureibacillus</taxon>
    </lineage>
</organism>
<comment type="caution">
    <text evidence="2">The sequence shown here is derived from an EMBL/GenBank/DDBJ whole genome shotgun (WGS) entry which is preliminary data.</text>
</comment>
<dbReference type="GO" id="GO:0016020">
    <property type="term" value="C:membrane"/>
    <property type="evidence" value="ECO:0007669"/>
    <property type="project" value="InterPro"/>
</dbReference>
<name>A0A0A3I493_9BACL</name>
<accession>A0A0A3I493</accession>
<evidence type="ECO:0008006" key="4">
    <source>
        <dbReference type="Google" id="ProtNLM"/>
    </source>
</evidence>
<evidence type="ECO:0000256" key="1">
    <source>
        <dbReference type="SAM" id="Phobius"/>
    </source>
</evidence>
<proteinExistence type="predicted"/>
<keyword evidence="1" id="KW-0472">Membrane</keyword>
<dbReference type="InterPro" id="IPR007313">
    <property type="entry name" value="FxsA"/>
</dbReference>
<dbReference type="AlphaFoldDB" id="A0A0A3I493"/>
<dbReference type="PANTHER" id="PTHR35335">
    <property type="entry name" value="UPF0716 PROTEIN FXSA"/>
    <property type="match status" value="1"/>
</dbReference>
<protein>
    <recommendedName>
        <fullName evidence="4">Exlusion protein FxsA</fullName>
    </recommendedName>
</protein>
<keyword evidence="1" id="KW-0812">Transmembrane</keyword>
<dbReference type="Proteomes" id="UP000030416">
    <property type="component" value="Unassembled WGS sequence"/>
</dbReference>
<feature type="transmembrane region" description="Helical" evidence="1">
    <location>
        <begin position="28"/>
        <end position="46"/>
    </location>
</feature>
<dbReference type="PANTHER" id="PTHR35335:SF1">
    <property type="entry name" value="UPF0716 PROTEIN FXSA"/>
    <property type="match status" value="1"/>
</dbReference>
<dbReference type="Pfam" id="PF04186">
    <property type="entry name" value="FxsA"/>
    <property type="match status" value="1"/>
</dbReference>
<evidence type="ECO:0000313" key="3">
    <source>
        <dbReference type="Proteomes" id="UP000030416"/>
    </source>
</evidence>
<dbReference type="RefSeq" id="WP_036188128.1">
    <property type="nucleotide sequence ID" value="NZ_AVDA01000018.1"/>
</dbReference>
<dbReference type="NCBIfam" id="NF008528">
    <property type="entry name" value="PRK11463.1-2"/>
    <property type="match status" value="1"/>
</dbReference>
<keyword evidence="1" id="KW-1133">Transmembrane helix</keyword>
<dbReference type="OrthoDB" id="9792788at2"/>